<gene>
    <name evidence="4" type="primary">gldG</name>
    <name evidence="4" type="ORF">EGM88_12455</name>
</gene>
<organism evidence="4 5">
    <name type="scientific">Aureibaculum marinum</name>
    <dbReference type="NCBI Taxonomy" id="2487930"/>
    <lineage>
        <taxon>Bacteria</taxon>
        <taxon>Pseudomonadati</taxon>
        <taxon>Bacteroidota</taxon>
        <taxon>Flavobacteriia</taxon>
        <taxon>Flavobacteriales</taxon>
        <taxon>Flavobacteriaceae</taxon>
        <taxon>Aureibaculum</taxon>
    </lineage>
</organism>
<dbReference type="OrthoDB" id="9777219at2"/>
<reference evidence="4 5" key="1">
    <citation type="submission" date="2018-11" db="EMBL/GenBank/DDBJ databases">
        <title>Aureibaculum marinum gen. nov., sp. nov., a member of the family Flavobacteriaceae isolated from the Bohai Sea.</title>
        <authorList>
            <person name="Ji X."/>
        </authorList>
    </citation>
    <scope>NUCLEOTIDE SEQUENCE [LARGE SCALE GENOMIC DNA]</scope>
    <source>
        <strain evidence="4 5">BH-SD17</strain>
    </source>
</reference>
<feature type="domain" description="DUF7088" evidence="3">
    <location>
        <begin position="32"/>
        <end position="132"/>
    </location>
</feature>
<evidence type="ECO:0000313" key="5">
    <source>
        <dbReference type="Proteomes" id="UP000270856"/>
    </source>
</evidence>
<evidence type="ECO:0000313" key="4">
    <source>
        <dbReference type="EMBL" id="RPD94383.1"/>
    </source>
</evidence>
<feature type="transmembrane region" description="Helical" evidence="1">
    <location>
        <begin position="517"/>
        <end position="540"/>
    </location>
</feature>
<evidence type="ECO:0000259" key="3">
    <source>
        <dbReference type="Pfam" id="PF23357"/>
    </source>
</evidence>
<dbReference type="RefSeq" id="WP_123898707.1">
    <property type="nucleotide sequence ID" value="NZ_RPFJ01000018.1"/>
</dbReference>
<name>A0A3N4P4N8_9FLAO</name>
<dbReference type="NCBIfam" id="TIGR03521">
    <property type="entry name" value="GldG"/>
    <property type="match status" value="1"/>
</dbReference>
<dbReference type="InterPro" id="IPR019196">
    <property type="entry name" value="ABC_transp_unknown"/>
</dbReference>
<dbReference type="Pfam" id="PF09822">
    <property type="entry name" value="ABC_transp_aux"/>
    <property type="match status" value="1"/>
</dbReference>
<proteinExistence type="predicted"/>
<accession>A0A3N4P4N8</accession>
<evidence type="ECO:0000259" key="2">
    <source>
        <dbReference type="Pfam" id="PF09822"/>
    </source>
</evidence>
<sequence length="546" mass="62540">MKNTPKILLLFIALISINFLASKFYKRLDLTKDKRYTLSKTTIDIVDNLDENAIIKVYLEGDFPSEFKRLQKETRQHLEELYAINSNIKYKFIDPLDSAEELIKKGLQPSRLSVQEDGKLSEAVIFPWATITYKDKTENINLLVDVSIDNQEEQLQNSIENLEFAFTEAIHKVSSEKNQTVAILKGNGELDDIYLASFLSQLNQYYKLAPFTLDSVANQPQKTLEQLSNFDLTIIAKPQEKFTEEEKFTLDQYITNGGKTLWLIDNVTAELDSLTNTGQSLAFNKDLNLTDLLFSYGVRINYDLIRDAYSATIRLADGNVGNKTQFKDYIWHYYPFITSKNDHPITKGVDPVNLKFANTIDTLKNNSITKTVLLQSSNFSKPIGSPVIISLEEIAKKPQKEDYNKGFQTLGVLLEGDFTSAYKNRVKPFETPIYKEKSEPNKMVVIADGDIIANELVKGQPIELGVDKYTGVRYGNSEFLMNTINYLLDDSGLLKLRNKKIQLQFLDKEKAYTERTYWQIINVIVPLVILLVFGLVFTFLRKRRFS</sequence>
<dbReference type="AlphaFoldDB" id="A0A3N4P4N8"/>
<dbReference type="EMBL" id="RPFJ01000018">
    <property type="protein sequence ID" value="RPD94383.1"/>
    <property type="molecule type" value="Genomic_DNA"/>
</dbReference>
<protein>
    <submittedName>
        <fullName evidence="4">Gliding motility-associated ABC transporter substrate-binding protein GldG</fullName>
    </submittedName>
</protein>
<comment type="caution">
    <text evidence="4">The sequence shown here is derived from an EMBL/GenBank/DDBJ whole genome shotgun (WGS) entry which is preliminary data.</text>
</comment>
<dbReference type="SUPFAM" id="SSF52317">
    <property type="entry name" value="Class I glutamine amidotransferase-like"/>
    <property type="match status" value="1"/>
</dbReference>
<dbReference type="Pfam" id="PF23357">
    <property type="entry name" value="DUF7088"/>
    <property type="match status" value="1"/>
</dbReference>
<evidence type="ECO:0000256" key="1">
    <source>
        <dbReference type="SAM" id="Phobius"/>
    </source>
</evidence>
<dbReference type="InterPro" id="IPR055396">
    <property type="entry name" value="DUF7088"/>
</dbReference>
<dbReference type="InterPro" id="IPR029062">
    <property type="entry name" value="Class_I_gatase-like"/>
</dbReference>
<keyword evidence="5" id="KW-1185">Reference proteome</keyword>
<feature type="domain" description="ABC-type uncharacterised transport system" evidence="2">
    <location>
        <begin position="179"/>
        <end position="482"/>
    </location>
</feature>
<keyword evidence="1" id="KW-0472">Membrane</keyword>
<keyword evidence="1" id="KW-0812">Transmembrane</keyword>
<dbReference type="InterPro" id="IPR019863">
    <property type="entry name" value="Motility-assoc_ABC-rel_GldG"/>
</dbReference>
<keyword evidence="1" id="KW-1133">Transmembrane helix</keyword>
<dbReference type="Proteomes" id="UP000270856">
    <property type="component" value="Unassembled WGS sequence"/>
</dbReference>